<sequence>MRRPRPCLVCGTLTRNPSRCNTHQTEWQAQQDQRRGSASKRGYGSAYRRTAAAVVAKHRTQYGSWCPGWGVAAHASTDLTADHVVPKSAGGSDETANLAVLCRSCNARKHNR</sequence>
<dbReference type="InterPro" id="IPR002711">
    <property type="entry name" value="HNH"/>
</dbReference>
<dbReference type="InterPro" id="IPR003615">
    <property type="entry name" value="HNH_nuc"/>
</dbReference>
<keyword evidence="3" id="KW-0255">Endonuclease</keyword>
<dbReference type="CDD" id="cd00085">
    <property type="entry name" value="HNHc"/>
    <property type="match status" value="1"/>
</dbReference>
<keyword evidence="4" id="KW-1185">Reference proteome</keyword>
<reference evidence="4" key="1">
    <citation type="journal article" date="2019" name="Int. J. Syst. Evol. Microbiol.">
        <title>The Global Catalogue of Microorganisms (GCM) 10K type strain sequencing project: providing services to taxonomists for standard genome sequencing and annotation.</title>
        <authorList>
            <consortium name="The Broad Institute Genomics Platform"/>
            <consortium name="The Broad Institute Genome Sequencing Center for Infectious Disease"/>
            <person name="Wu L."/>
            <person name="Ma J."/>
        </authorList>
    </citation>
    <scope>NUCLEOTIDE SEQUENCE [LARGE SCALE GENOMIC DNA]</scope>
    <source>
        <strain evidence="4">JCM 14560</strain>
    </source>
</reference>
<accession>A0ABP5KZK9</accession>
<name>A0ABP5KZK9_9ACTN</name>
<proteinExistence type="predicted"/>
<dbReference type="EMBL" id="BAAANT010000008">
    <property type="protein sequence ID" value="GAA2137821.1"/>
    <property type="molecule type" value="Genomic_DNA"/>
</dbReference>
<dbReference type="GO" id="GO:0004519">
    <property type="term" value="F:endonuclease activity"/>
    <property type="evidence" value="ECO:0007669"/>
    <property type="project" value="UniProtKB-KW"/>
</dbReference>
<protein>
    <submittedName>
        <fullName evidence="3">HNH endonuclease signature motif containing protein</fullName>
    </submittedName>
</protein>
<evidence type="ECO:0000313" key="4">
    <source>
        <dbReference type="Proteomes" id="UP001422759"/>
    </source>
</evidence>
<evidence type="ECO:0000313" key="3">
    <source>
        <dbReference type="EMBL" id="GAA2137821.1"/>
    </source>
</evidence>
<keyword evidence="3" id="KW-0540">Nuclease</keyword>
<comment type="caution">
    <text evidence="3">The sequence shown here is derived from an EMBL/GenBank/DDBJ whole genome shotgun (WGS) entry which is preliminary data.</text>
</comment>
<feature type="compositionally biased region" description="Polar residues" evidence="1">
    <location>
        <begin position="21"/>
        <end position="31"/>
    </location>
</feature>
<dbReference type="Gene3D" id="1.10.30.50">
    <property type="match status" value="1"/>
</dbReference>
<dbReference type="Proteomes" id="UP001422759">
    <property type="component" value="Unassembled WGS sequence"/>
</dbReference>
<gene>
    <name evidence="3" type="ORF">GCM10009760_18650</name>
</gene>
<dbReference type="Pfam" id="PF01844">
    <property type="entry name" value="HNH"/>
    <property type="match status" value="1"/>
</dbReference>
<organism evidence="3 4">
    <name type="scientific">Kitasatospora kazusensis</name>
    <dbReference type="NCBI Taxonomy" id="407974"/>
    <lineage>
        <taxon>Bacteria</taxon>
        <taxon>Bacillati</taxon>
        <taxon>Actinomycetota</taxon>
        <taxon>Actinomycetes</taxon>
        <taxon>Kitasatosporales</taxon>
        <taxon>Streptomycetaceae</taxon>
        <taxon>Kitasatospora</taxon>
    </lineage>
</organism>
<keyword evidence="3" id="KW-0378">Hydrolase</keyword>
<feature type="region of interest" description="Disordered" evidence="1">
    <location>
        <begin position="21"/>
        <end position="44"/>
    </location>
</feature>
<evidence type="ECO:0000259" key="2">
    <source>
        <dbReference type="Pfam" id="PF01844"/>
    </source>
</evidence>
<dbReference type="RefSeq" id="WP_344462777.1">
    <property type="nucleotide sequence ID" value="NZ_BAAANT010000008.1"/>
</dbReference>
<feature type="domain" description="HNH" evidence="2">
    <location>
        <begin position="76"/>
        <end position="112"/>
    </location>
</feature>
<evidence type="ECO:0000256" key="1">
    <source>
        <dbReference type="SAM" id="MobiDB-lite"/>
    </source>
</evidence>